<evidence type="ECO:0000256" key="1">
    <source>
        <dbReference type="SAM" id="MobiDB-lite"/>
    </source>
</evidence>
<comment type="caution">
    <text evidence="2">The sequence shown here is derived from an EMBL/GenBank/DDBJ whole genome shotgun (WGS) entry which is preliminary data.</text>
</comment>
<keyword evidence="3" id="KW-1185">Reference proteome</keyword>
<feature type="compositionally biased region" description="Basic residues" evidence="1">
    <location>
        <begin position="29"/>
        <end position="39"/>
    </location>
</feature>
<proteinExistence type="predicted"/>
<sequence length="207" mass="21872">MEQTELKPSLHSASGEAQAHDRQCESRAARLRLPLRGHRAPTGQLRPVAPLLPSPSANLCPRPLSSRPRYPPSEVSMQIPSAAEGASWCQRCTENLGSETELSVSPHGSASPKDLTPSFQGGPLYLDSSIPGAVGTGKPEGERSQNGEPEGLPAVIKGLTSPAAAGWNKPSTRPKNSVRGTELQGRPTAQPCKPTPREGPQRAKTRG</sequence>
<dbReference type="Proteomes" id="UP000335636">
    <property type="component" value="Unassembled WGS sequence"/>
</dbReference>
<evidence type="ECO:0000313" key="2">
    <source>
        <dbReference type="EMBL" id="VTJ87403.1"/>
    </source>
</evidence>
<feature type="region of interest" description="Disordered" evidence="1">
    <location>
        <begin position="97"/>
        <end position="207"/>
    </location>
</feature>
<feature type="region of interest" description="Disordered" evidence="1">
    <location>
        <begin position="1"/>
        <end position="75"/>
    </location>
</feature>
<gene>
    <name evidence="2" type="ORF">MONAX_5E044878</name>
</gene>
<accession>A0A5E4CZZ5</accession>
<feature type="compositionally biased region" description="Polar residues" evidence="1">
    <location>
        <begin position="97"/>
        <end position="108"/>
    </location>
</feature>
<organism evidence="2 3">
    <name type="scientific">Marmota monax</name>
    <name type="common">Woodchuck</name>
    <dbReference type="NCBI Taxonomy" id="9995"/>
    <lineage>
        <taxon>Eukaryota</taxon>
        <taxon>Metazoa</taxon>
        <taxon>Chordata</taxon>
        <taxon>Craniata</taxon>
        <taxon>Vertebrata</taxon>
        <taxon>Euteleostomi</taxon>
        <taxon>Mammalia</taxon>
        <taxon>Eutheria</taxon>
        <taxon>Euarchontoglires</taxon>
        <taxon>Glires</taxon>
        <taxon>Rodentia</taxon>
        <taxon>Sciuromorpha</taxon>
        <taxon>Sciuridae</taxon>
        <taxon>Xerinae</taxon>
        <taxon>Marmotini</taxon>
        <taxon>Marmota</taxon>
    </lineage>
</organism>
<dbReference type="EMBL" id="CABDUW010002592">
    <property type="protein sequence ID" value="VTJ87403.1"/>
    <property type="molecule type" value="Genomic_DNA"/>
</dbReference>
<feature type="compositionally biased region" description="Polar residues" evidence="1">
    <location>
        <begin position="169"/>
        <end position="179"/>
    </location>
</feature>
<evidence type="ECO:0000313" key="3">
    <source>
        <dbReference type="Proteomes" id="UP000335636"/>
    </source>
</evidence>
<name>A0A5E4CZZ5_MARMO</name>
<feature type="compositionally biased region" description="Basic and acidic residues" evidence="1">
    <location>
        <begin position="18"/>
        <end position="28"/>
    </location>
</feature>
<protein>
    <submittedName>
        <fullName evidence="2">Uncharacterized protein</fullName>
    </submittedName>
</protein>
<reference evidence="2" key="1">
    <citation type="submission" date="2019-04" db="EMBL/GenBank/DDBJ databases">
        <authorList>
            <person name="Alioto T."/>
            <person name="Alioto T."/>
        </authorList>
    </citation>
    <scope>NUCLEOTIDE SEQUENCE [LARGE SCALE GENOMIC DNA]</scope>
</reference>
<dbReference type="AlphaFoldDB" id="A0A5E4CZZ5"/>